<dbReference type="Proteomes" id="UP001465755">
    <property type="component" value="Unassembled WGS sequence"/>
</dbReference>
<dbReference type="CDD" id="cd18887">
    <property type="entry name" value="NUDIX_UGPPase_Nudt14"/>
    <property type="match status" value="1"/>
</dbReference>
<comment type="caution">
    <text evidence="3">The sequence shown here is derived from an EMBL/GenBank/DDBJ whole genome shotgun (WGS) entry which is preliminary data.</text>
</comment>
<dbReference type="SUPFAM" id="SSF55811">
    <property type="entry name" value="Nudix"/>
    <property type="match status" value="1"/>
</dbReference>
<evidence type="ECO:0000256" key="2">
    <source>
        <dbReference type="ARBA" id="ARBA00022801"/>
    </source>
</evidence>
<dbReference type="GO" id="GO:0019693">
    <property type="term" value="P:ribose phosphate metabolic process"/>
    <property type="evidence" value="ECO:0007669"/>
    <property type="project" value="TreeGrafter"/>
</dbReference>
<sequence>MSRILFATSRQALKSRVARTMSKAFATQDFYRHGLRSLSAENNASGTMEKAMQRLGSVALQDMPGPSNFVKTQSVMYDMDGKQRRWDVVQSHSSVGVVVFHTELQALVLVRQFRPAVYATHLRDAQAHSRPDPPLSVGFCHELCAGIIDKEKSLEEIAHEEVLEETGYNAPAQSMQPVVTYISAVGTGGSTHHMFACQVDEGMRNSGGGGLADAGEAIEI</sequence>
<evidence type="ECO:0008006" key="5">
    <source>
        <dbReference type="Google" id="ProtNLM"/>
    </source>
</evidence>
<evidence type="ECO:0000313" key="4">
    <source>
        <dbReference type="Proteomes" id="UP001465755"/>
    </source>
</evidence>
<dbReference type="InterPro" id="IPR015797">
    <property type="entry name" value="NUDIX_hydrolase-like_dom_sf"/>
</dbReference>
<gene>
    <name evidence="3" type="ORF">WJX73_000022</name>
</gene>
<name>A0AAW1PBG1_9CHLO</name>
<protein>
    <recommendedName>
        <fullName evidence="5">Nudix hydrolase domain-containing protein</fullName>
    </recommendedName>
</protein>
<keyword evidence="4" id="KW-1185">Reference proteome</keyword>
<comment type="cofactor">
    <cofactor evidence="1">
        <name>Mg(2+)</name>
        <dbReference type="ChEBI" id="CHEBI:18420"/>
    </cofactor>
</comment>
<dbReference type="GO" id="GO:0046872">
    <property type="term" value="F:metal ion binding"/>
    <property type="evidence" value="ECO:0007669"/>
    <property type="project" value="InterPro"/>
</dbReference>
<evidence type="ECO:0000256" key="1">
    <source>
        <dbReference type="ARBA" id="ARBA00001946"/>
    </source>
</evidence>
<proteinExistence type="predicted"/>
<dbReference type="GO" id="GO:0006753">
    <property type="term" value="P:nucleoside phosphate metabolic process"/>
    <property type="evidence" value="ECO:0007669"/>
    <property type="project" value="TreeGrafter"/>
</dbReference>
<dbReference type="GO" id="GO:0016818">
    <property type="term" value="F:hydrolase activity, acting on acid anhydrides, in phosphorus-containing anhydrides"/>
    <property type="evidence" value="ECO:0007669"/>
    <property type="project" value="InterPro"/>
</dbReference>
<reference evidence="3 4" key="1">
    <citation type="journal article" date="2024" name="Nat. Commun.">
        <title>Phylogenomics reveals the evolutionary origins of lichenization in chlorophyte algae.</title>
        <authorList>
            <person name="Puginier C."/>
            <person name="Libourel C."/>
            <person name="Otte J."/>
            <person name="Skaloud P."/>
            <person name="Haon M."/>
            <person name="Grisel S."/>
            <person name="Petersen M."/>
            <person name="Berrin J.G."/>
            <person name="Delaux P.M."/>
            <person name="Dal Grande F."/>
            <person name="Keller J."/>
        </authorList>
    </citation>
    <scope>NUCLEOTIDE SEQUENCE [LARGE SCALE GENOMIC DNA]</scope>
    <source>
        <strain evidence="3 4">SAG 2036</strain>
    </source>
</reference>
<evidence type="ECO:0000313" key="3">
    <source>
        <dbReference type="EMBL" id="KAK9807069.1"/>
    </source>
</evidence>
<dbReference type="PANTHER" id="PTHR11839:SF15">
    <property type="entry name" value="URIDINE DIPHOSPHATE GLUCOSE PYROPHOSPHATASE NUDT14"/>
    <property type="match status" value="1"/>
</dbReference>
<organism evidence="3 4">
    <name type="scientific">Symbiochloris irregularis</name>
    <dbReference type="NCBI Taxonomy" id="706552"/>
    <lineage>
        <taxon>Eukaryota</taxon>
        <taxon>Viridiplantae</taxon>
        <taxon>Chlorophyta</taxon>
        <taxon>core chlorophytes</taxon>
        <taxon>Trebouxiophyceae</taxon>
        <taxon>Trebouxiales</taxon>
        <taxon>Trebouxiaceae</taxon>
        <taxon>Symbiochloris</taxon>
    </lineage>
</organism>
<dbReference type="InterPro" id="IPR004385">
    <property type="entry name" value="NDP_pyrophosphatase"/>
</dbReference>
<dbReference type="PANTHER" id="PTHR11839">
    <property type="entry name" value="UDP/ADP-SUGAR PYROPHOSPHATASE"/>
    <property type="match status" value="1"/>
</dbReference>
<dbReference type="EMBL" id="JALJOQ010000034">
    <property type="protein sequence ID" value="KAK9807069.1"/>
    <property type="molecule type" value="Genomic_DNA"/>
</dbReference>
<dbReference type="NCBIfam" id="TIGR00052">
    <property type="entry name" value="nudix-type nucleoside diphosphatase, YffH/AdpP family"/>
    <property type="match status" value="1"/>
</dbReference>
<dbReference type="Gene3D" id="3.90.79.10">
    <property type="entry name" value="Nucleoside Triphosphate Pyrophosphohydrolase"/>
    <property type="match status" value="1"/>
</dbReference>
<dbReference type="AlphaFoldDB" id="A0AAW1PBG1"/>
<keyword evidence="2" id="KW-0378">Hydrolase</keyword>
<accession>A0AAW1PBG1</accession>